<feature type="domain" description="Disease resistance protein winged helix" evidence="3">
    <location>
        <begin position="31"/>
        <end position="99"/>
    </location>
</feature>
<dbReference type="PANTHER" id="PTHR23155:SF1052">
    <property type="entry name" value="DISEASE RESISTANCE PROTEIN RPM1"/>
    <property type="match status" value="1"/>
</dbReference>
<sequence length="527" mass="61072">MLIHSDMERILSLSYNDLPYNLKCCYLYFGMFPKGYSIRCGRLIRQWIAEGFVKSERGKTLEDVAKGYLTELVDRSLVEISEVDVEGKANTCRIHDLLHVVIFKKMEDLSFCQVFSEDELSNFNTVARRLSIIGSSNKIPSTIDVSRVRWFSISSQDEMLNSTVSKFAASFMLLKELDFENFPHLDHLPEDIGNLFHLRYLSVRGTRVKFLPNSVQKLVNLETLDLKRSLIYEIPFEINKLLKLRHLLGKYFDMKEIPMNSLRGMKVKGIGSLKSLQKLRDIEANNAEFDMCKELGPLMQLRTIGITKLRSEDGRSLCGCIEKMKCLESLYVSSTSEEDIIDLESMTCPPEFLRRLHLVGPLRKLPDWITKLQYLTKITVQCSKLGDDPLKVLRILPELVALRIWNEAFVGEQLHFEEGGFPKLKVLDLYDLKRMNSLIIEEGELPVLEKLRLKTLKLQEVPSGIQHLRNLEMLMFMDMPNELMESMDPNGGHNYQIVQHVSSVYFRCEHGEGYNFYRLRKFGWKQV</sequence>
<dbReference type="InterPro" id="IPR055414">
    <property type="entry name" value="LRR_R13L4/SHOC2-like"/>
</dbReference>
<evidence type="ECO:0000313" key="5">
    <source>
        <dbReference type="EMBL" id="GMN21465.1"/>
    </source>
</evidence>
<dbReference type="InterPro" id="IPR044974">
    <property type="entry name" value="Disease_R_plants"/>
</dbReference>
<evidence type="ECO:0000256" key="1">
    <source>
        <dbReference type="ARBA" id="ARBA00022737"/>
    </source>
</evidence>
<name>A0AA87Z0A2_FICCA</name>
<keyword evidence="1" id="KW-0677">Repeat</keyword>
<dbReference type="Pfam" id="PF23559">
    <property type="entry name" value="WHD_DRP"/>
    <property type="match status" value="1"/>
</dbReference>
<keyword evidence="2" id="KW-0611">Plant defense</keyword>
<dbReference type="Proteomes" id="UP001187192">
    <property type="component" value="Unassembled WGS sequence"/>
</dbReference>
<keyword evidence="6" id="KW-1185">Reference proteome</keyword>
<dbReference type="EMBL" id="BTGU01009136">
    <property type="protein sequence ID" value="GMN21465.1"/>
    <property type="molecule type" value="Genomic_DNA"/>
</dbReference>
<dbReference type="PANTHER" id="PTHR23155">
    <property type="entry name" value="DISEASE RESISTANCE PROTEIN RP"/>
    <property type="match status" value="1"/>
</dbReference>
<protein>
    <submittedName>
        <fullName evidence="5">Uncharacterized protein</fullName>
    </submittedName>
</protein>
<dbReference type="InterPro" id="IPR032675">
    <property type="entry name" value="LRR_dom_sf"/>
</dbReference>
<dbReference type="InterPro" id="IPR036388">
    <property type="entry name" value="WH-like_DNA-bd_sf"/>
</dbReference>
<organism evidence="5 6">
    <name type="scientific">Ficus carica</name>
    <name type="common">Common fig</name>
    <dbReference type="NCBI Taxonomy" id="3494"/>
    <lineage>
        <taxon>Eukaryota</taxon>
        <taxon>Viridiplantae</taxon>
        <taxon>Streptophyta</taxon>
        <taxon>Embryophyta</taxon>
        <taxon>Tracheophyta</taxon>
        <taxon>Spermatophyta</taxon>
        <taxon>Magnoliopsida</taxon>
        <taxon>eudicotyledons</taxon>
        <taxon>Gunneridae</taxon>
        <taxon>Pentapetalae</taxon>
        <taxon>rosids</taxon>
        <taxon>fabids</taxon>
        <taxon>Rosales</taxon>
        <taxon>Moraceae</taxon>
        <taxon>Ficeae</taxon>
        <taxon>Ficus</taxon>
    </lineage>
</organism>
<gene>
    <name evidence="5" type="ORF">TIFTF001_051127</name>
</gene>
<dbReference type="SUPFAM" id="SSF52058">
    <property type="entry name" value="L domain-like"/>
    <property type="match status" value="1"/>
</dbReference>
<dbReference type="InterPro" id="IPR058922">
    <property type="entry name" value="WHD_DRP"/>
</dbReference>
<evidence type="ECO:0000256" key="2">
    <source>
        <dbReference type="ARBA" id="ARBA00022821"/>
    </source>
</evidence>
<dbReference type="Gene3D" id="1.10.10.10">
    <property type="entry name" value="Winged helix-like DNA-binding domain superfamily/Winged helix DNA-binding domain"/>
    <property type="match status" value="1"/>
</dbReference>
<accession>A0AA87Z0A2</accession>
<feature type="domain" description="Disease resistance R13L4/SHOC-2-like LRR" evidence="4">
    <location>
        <begin position="168"/>
        <end position="474"/>
    </location>
</feature>
<proteinExistence type="predicted"/>
<evidence type="ECO:0000259" key="3">
    <source>
        <dbReference type="Pfam" id="PF23559"/>
    </source>
</evidence>
<evidence type="ECO:0000313" key="6">
    <source>
        <dbReference type="Proteomes" id="UP001187192"/>
    </source>
</evidence>
<dbReference type="GO" id="GO:0098542">
    <property type="term" value="P:defense response to other organism"/>
    <property type="evidence" value="ECO:0007669"/>
    <property type="project" value="TreeGrafter"/>
</dbReference>
<dbReference type="Pfam" id="PF23598">
    <property type="entry name" value="LRR_14"/>
    <property type="match status" value="1"/>
</dbReference>
<dbReference type="FunFam" id="1.10.10.10:FF:000322">
    <property type="entry name" value="Probable disease resistance protein At1g63360"/>
    <property type="match status" value="1"/>
</dbReference>
<reference evidence="5" key="1">
    <citation type="submission" date="2023-07" db="EMBL/GenBank/DDBJ databases">
        <title>draft genome sequence of fig (Ficus carica).</title>
        <authorList>
            <person name="Takahashi T."/>
            <person name="Nishimura K."/>
        </authorList>
    </citation>
    <scope>NUCLEOTIDE SEQUENCE</scope>
</reference>
<dbReference type="AlphaFoldDB" id="A0AA87Z0A2"/>
<evidence type="ECO:0000259" key="4">
    <source>
        <dbReference type="Pfam" id="PF23598"/>
    </source>
</evidence>
<dbReference type="Gene3D" id="3.80.10.10">
    <property type="entry name" value="Ribonuclease Inhibitor"/>
    <property type="match status" value="1"/>
</dbReference>
<comment type="caution">
    <text evidence="5">The sequence shown here is derived from an EMBL/GenBank/DDBJ whole genome shotgun (WGS) entry which is preliminary data.</text>
</comment>